<dbReference type="RefSeq" id="XP_066721837.1">
    <property type="nucleotide sequence ID" value="XM_066853696.1"/>
</dbReference>
<name>A0ABR1WW07_9PEZI</name>
<feature type="transmembrane region" description="Helical" evidence="1">
    <location>
        <begin position="141"/>
        <end position="167"/>
    </location>
</feature>
<accession>A0ABR1WW07</accession>
<dbReference type="GeneID" id="92086759"/>
<evidence type="ECO:0000313" key="3">
    <source>
        <dbReference type="Proteomes" id="UP001480595"/>
    </source>
</evidence>
<dbReference type="EMBL" id="JAQQWL010000002">
    <property type="protein sequence ID" value="KAK8087313.1"/>
    <property type="molecule type" value="Genomic_DNA"/>
</dbReference>
<evidence type="ECO:0000256" key="1">
    <source>
        <dbReference type="SAM" id="Phobius"/>
    </source>
</evidence>
<comment type="caution">
    <text evidence="2">The sequence shown here is derived from an EMBL/GenBank/DDBJ whole genome shotgun (WGS) entry which is preliminary data.</text>
</comment>
<keyword evidence="1" id="KW-0472">Membrane</keyword>
<dbReference type="Proteomes" id="UP001480595">
    <property type="component" value="Unassembled WGS sequence"/>
</dbReference>
<reference evidence="2 3" key="1">
    <citation type="submission" date="2023-01" db="EMBL/GenBank/DDBJ databases">
        <title>Analysis of 21 Apiospora genomes using comparative genomics revels a genus with tremendous synthesis potential of carbohydrate active enzymes and secondary metabolites.</title>
        <authorList>
            <person name="Sorensen T."/>
        </authorList>
    </citation>
    <scope>NUCLEOTIDE SEQUENCE [LARGE SCALE GENOMIC DNA]</scope>
    <source>
        <strain evidence="2 3">CBS 135458</strain>
    </source>
</reference>
<protein>
    <submittedName>
        <fullName evidence="2">Uncharacterized protein</fullName>
    </submittedName>
</protein>
<keyword evidence="3" id="KW-1185">Reference proteome</keyword>
<evidence type="ECO:0000313" key="2">
    <source>
        <dbReference type="EMBL" id="KAK8087313.1"/>
    </source>
</evidence>
<feature type="transmembrane region" description="Helical" evidence="1">
    <location>
        <begin position="179"/>
        <end position="202"/>
    </location>
</feature>
<keyword evidence="1" id="KW-1133">Transmembrane helix</keyword>
<keyword evidence="1" id="KW-0812">Transmembrane</keyword>
<organism evidence="2 3">
    <name type="scientific">Apiospora phragmitis</name>
    <dbReference type="NCBI Taxonomy" id="2905665"/>
    <lineage>
        <taxon>Eukaryota</taxon>
        <taxon>Fungi</taxon>
        <taxon>Dikarya</taxon>
        <taxon>Ascomycota</taxon>
        <taxon>Pezizomycotina</taxon>
        <taxon>Sordariomycetes</taxon>
        <taxon>Xylariomycetidae</taxon>
        <taxon>Amphisphaeriales</taxon>
        <taxon>Apiosporaceae</taxon>
        <taxon>Apiospora</taxon>
    </lineage>
</organism>
<gene>
    <name evidence="2" type="ORF">PG994_002287</name>
</gene>
<sequence>MSVTVEIPKSHDDDLNQLWAAFPNYNVLVWHNQKSQYHLKGARHDHFEVTKTIAGTYGYEIVVFEMGSFTLEGSQDPKEWGWRGCKDDKNPNFLGPHIEFCNPNPNNATTRYGQGYGEQDGWITYPSSVGVPTTTAQPATAAAVVAAVVALCFMITPLGAPFFSSLVTRNSVTRLMRRLVAYVYFIATSILHLSLTVGRLYIVQRASRDCL</sequence>
<proteinExistence type="predicted"/>